<accession>A0A087M5N7</accession>
<dbReference type="SUPFAM" id="SSF161098">
    <property type="entry name" value="MetI-like"/>
    <property type="match status" value="1"/>
</dbReference>
<keyword evidence="4 7" id="KW-0812">Transmembrane</keyword>
<evidence type="ECO:0000256" key="2">
    <source>
        <dbReference type="ARBA" id="ARBA00022448"/>
    </source>
</evidence>
<dbReference type="OrthoDB" id="9805108at2"/>
<comment type="caution">
    <text evidence="9">The sequence shown here is derived from an EMBL/GenBank/DDBJ whole genome shotgun (WGS) entry which is preliminary data.</text>
</comment>
<dbReference type="PANTHER" id="PTHR30193:SF41">
    <property type="entry name" value="DIACETYLCHITOBIOSE UPTAKE SYSTEM PERMEASE PROTEIN NGCF"/>
    <property type="match status" value="1"/>
</dbReference>
<dbReference type="InterPro" id="IPR035906">
    <property type="entry name" value="MetI-like_sf"/>
</dbReference>
<feature type="transmembrane region" description="Helical" evidence="7">
    <location>
        <begin position="117"/>
        <end position="140"/>
    </location>
</feature>
<keyword evidence="10" id="KW-1185">Reference proteome</keyword>
<dbReference type="Gene3D" id="1.10.3720.10">
    <property type="entry name" value="MetI-like"/>
    <property type="match status" value="1"/>
</dbReference>
<reference evidence="9 10" key="1">
    <citation type="submission" date="2014-08" db="EMBL/GenBank/DDBJ databases">
        <authorList>
            <person name="Hassan Y.I."/>
            <person name="Lepp D."/>
            <person name="Zhou T."/>
        </authorList>
    </citation>
    <scope>NUCLEOTIDE SEQUENCE [LARGE SCALE GENOMIC DNA]</scope>
    <source>
        <strain evidence="9 10">IFO13584</strain>
    </source>
</reference>
<evidence type="ECO:0000256" key="5">
    <source>
        <dbReference type="ARBA" id="ARBA00022989"/>
    </source>
</evidence>
<evidence type="ECO:0000313" key="10">
    <source>
        <dbReference type="Proteomes" id="UP000028981"/>
    </source>
</evidence>
<evidence type="ECO:0000256" key="4">
    <source>
        <dbReference type="ARBA" id="ARBA00022692"/>
    </source>
</evidence>
<feature type="transmembrane region" description="Helical" evidence="7">
    <location>
        <begin position="85"/>
        <end position="105"/>
    </location>
</feature>
<dbReference type="InterPro" id="IPR000515">
    <property type="entry name" value="MetI-like"/>
</dbReference>
<dbReference type="GO" id="GO:0005886">
    <property type="term" value="C:plasma membrane"/>
    <property type="evidence" value="ECO:0007669"/>
    <property type="project" value="UniProtKB-SubCell"/>
</dbReference>
<feature type="domain" description="ABC transmembrane type-1" evidence="8">
    <location>
        <begin position="82"/>
        <end position="296"/>
    </location>
</feature>
<dbReference type="RefSeq" id="WP_035079651.1">
    <property type="nucleotide sequence ID" value="NZ_JQGC01000003.1"/>
</dbReference>
<feature type="transmembrane region" description="Helical" evidence="7">
    <location>
        <begin position="221"/>
        <end position="242"/>
    </location>
</feature>
<comment type="subcellular location">
    <subcellularLocation>
        <location evidence="1 7">Cell membrane</location>
        <topology evidence="1 7">Multi-pass membrane protein</topology>
    </subcellularLocation>
</comment>
<name>A0A087M5N7_9HYPH</name>
<evidence type="ECO:0000313" key="9">
    <source>
        <dbReference type="EMBL" id="KFL32190.1"/>
    </source>
</evidence>
<feature type="transmembrane region" description="Helical" evidence="7">
    <location>
        <begin position="23"/>
        <end position="48"/>
    </location>
</feature>
<evidence type="ECO:0000256" key="1">
    <source>
        <dbReference type="ARBA" id="ARBA00004651"/>
    </source>
</evidence>
<organism evidence="9 10">
    <name type="scientific">Devosia riboflavina</name>
    <dbReference type="NCBI Taxonomy" id="46914"/>
    <lineage>
        <taxon>Bacteria</taxon>
        <taxon>Pseudomonadati</taxon>
        <taxon>Pseudomonadota</taxon>
        <taxon>Alphaproteobacteria</taxon>
        <taxon>Hyphomicrobiales</taxon>
        <taxon>Devosiaceae</taxon>
        <taxon>Devosia</taxon>
    </lineage>
</organism>
<evidence type="ECO:0000256" key="7">
    <source>
        <dbReference type="RuleBase" id="RU363032"/>
    </source>
</evidence>
<evidence type="ECO:0000256" key="3">
    <source>
        <dbReference type="ARBA" id="ARBA00022475"/>
    </source>
</evidence>
<evidence type="ECO:0000256" key="6">
    <source>
        <dbReference type="ARBA" id="ARBA00023136"/>
    </source>
</evidence>
<dbReference type="GO" id="GO:0055085">
    <property type="term" value="P:transmembrane transport"/>
    <property type="evidence" value="ECO:0007669"/>
    <property type="project" value="InterPro"/>
</dbReference>
<dbReference type="PANTHER" id="PTHR30193">
    <property type="entry name" value="ABC TRANSPORTER PERMEASE PROTEIN"/>
    <property type="match status" value="1"/>
</dbReference>
<gene>
    <name evidence="9" type="ORF">JP75_04275</name>
</gene>
<keyword evidence="5 7" id="KW-1133">Transmembrane helix</keyword>
<dbReference type="Proteomes" id="UP000028981">
    <property type="component" value="Unassembled WGS sequence"/>
</dbReference>
<keyword evidence="2 7" id="KW-0813">Transport</keyword>
<dbReference type="AlphaFoldDB" id="A0A087M5N7"/>
<dbReference type="CDD" id="cd06261">
    <property type="entry name" value="TM_PBP2"/>
    <property type="match status" value="1"/>
</dbReference>
<protein>
    <recommendedName>
        <fullName evidence="8">ABC transmembrane type-1 domain-containing protein</fullName>
    </recommendedName>
</protein>
<evidence type="ECO:0000259" key="8">
    <source>
        <dbReference type="PROSITE" id="PS50928"/>
    </source>
</evidence>
<sequence>MTDISARPLRPARRRSSKWAQKLAPYFFLAPFLVLFIVFLVVPLFYALQLSFFRETMVGGIRFVGLDNYGKALTDQKFWDGVLLLLRYGLFQLPVMLGAALLLALILDSGMLWARAFFRLGLFLPYAVPTVIAALIWGYLYGPSFGPMTQIADYFGLPRPDLFNANTMLYAIANISIWEHVGYFMIIYFAALQAIPADFEEAAVVSGARAWQYVIYVKLPLIRGTILVTVIFATIGALQLFAEPYLLEALAPAVITSSYTPNIYAYNLAFVNQDYNYSAAISFVLGAVVAVVSYVFQLVSARREGK</sequence>
<dbReference type="InterPro" id="IPR051393">
    <property type="entry name" value="ABC_transporter_permease"/>
</dbReference>
<keyword evidence="3" id="KW-1003">Cell membrane</keyword>
<proteinExistence type="inferred from homology"/>
<comment type="similarity">
    <text evidence="7">Belongs to the binding-protein-dependent transport system permease family.</text>
</comment>
<dbReference type="PROSITE" id="PS50928">
    <property type="entry name" value="ABC_TM1"/>
    <property type="match status" value="1"/>
</dbReference>
<keyword evidence="6 7" id="KW-0472">Membrane</keyword>
<feature type="transmembrane region" description="Helical" evidence="7">
    <location>
        <begin position="277"/>
        <end position="296"/>
    </location>
</feature>
<dbReference type="Pfam" id="PF00528">
    <property type="entry name" value="BPD_transp_1"/>
    <property type="match status" value="1"/>
</dbReference>
<dbReference type="EMBL" id="JQGC01000003">
    <property type="protein sequence ID" value="KFL32190.1"/>
    <property type="molecule type" value="Genomic_DNA"/>
</dbReference>
<feature type="transmembrane region" description="Helical" evidence="7">
    <location>
        <begin position="168"/>
        <end position="191"/>
    </location>
</feature>
<dbReference type="STRING" id="46914.JP75_04275"/>